<keyword evidence="2" id="KW-0472">Membrane</keyword>
<dbReference type="Proteomes" id="UP000257080">
    <property type="component" value="Unassembled WGS sequence"/>
</dbReference>
<dbReference type="AlphaFoldDB" id="A0A3E0WAN8"/>
<feature type="chain" id="PRO_5039201164" description="DUF4349 domain-containing protein" evidence="3">
    <location>
        <begin position="23"/>
        <end position="315"/>
    </location>
</feature>
<keyword evidence="3" id="KW-0732">Signal</keyword>
<dbReference type="RefSeq" id="WP_116419074.1">
    <property type="nucleotide sequence ID" value="NZ_NBXC01000021.1"/>
</dbReference>
<comment type="caution">
    <text evidence="5">The sequence shown here is derived from an EMBL/GenBank/DDBJ whole genome shotgun (WGS) entry which is preliminary data.</text>
</comment>
<feature type="transmembrane region" description="Helical" evidence="2">
    <location>
        <begin position="256"/>
        <end position="288"/>
    </location>
</feature>
<keyword evidence="2" id="KW-0812">Transmembrane</keyword>
<evidence type="ECO:0000313" key="5">
    <source>
        <dbReference type="EMBL" id="RFA26340.1"/>
    </source>
</evidence>
<feature type="compositionally biased region" description="Low complexity" evidence="1">
    <location>
        <begin position="24"/>
        <end position="44"/>
    </location>
</feature>
<feature type="region of interest" description="Disordered" evidence="1">
    <location>
        <begin position="24"/>
        <end position="63"/>
    </location>
</feature>
<dbReference type="Pfam" id="PF14257">
    <property type="entry name" value="DUF4349"/>
    <property type="match status" value="1"/>
</dbReference>
<protein>
    <recommendedName>
        <fullName evidence="4">DUF4349 domain-containing protein</fullName>
    </recommendedName>
</protein>
<gene>
    <name evidence="5" type="ORF">B7R25_11340</name>
</gene>
<dbReference type="OrthoDB" id="186919at2"/>
<feature type="compositionally biased region" description="Polar residues" evidence="1">
    <location>
        <begin position="45"/>
        <end position="58"/>
    </location>
</feature>
<evidence type="ECO:0000313" key="6">
    <source>
        <dbReference type="Proteomes" id="UP000257080"/>
    </source>
</evidence>
<evidence type="ECO:0000256" key="2">
    <source>
        <dbReference type="SAM" id="Phobius"/>
    </source>
</evidence>
<sequence>MKRKLLVIAVAMSVLAVSGCSAFGGESSSSSNSGSNSDSGGSSSEITPNGAGSASAPNQAAGGKTAAVPNAQIVTTGTISLLSTDPIGVADKAVTLVEAVGGHVDSRTEQAGDSGSTVEQGGNARADLVLRVPSDKVSQAIDNLKQLATVDSVAITATDITTQVSDVNARITALQTSVARLLDLMSKATTTADLISLESTLSERQADLDGLTAQRDAYTDQVQYSSLSVSIEDLSTAPTSAPGDFWSGLSTGWTSLVAVLAGALVAFGVALPWLVVLAILAAIAIAVVRWATRGTRVAGGGSAGSNSTPAGGGLS</sequence>
<feature type="signal peptide" evidence="3">
    <location>
        <begin position="1"/>
        <end position="22"/>
    </location>
</feature>
<evidence type="ECO:0000256" key="1">
    <source>
        <dbReference type="SAM" id="MobiDB-lite"/>
    </source>
</evidence>
<proteinExistence type="predicted"/>
<keyword evidence="2" id="KW-1133">Transmembrane helix</keyword>
<dbReference type="PROSITE" id="PS51257">
    <property type="entry name" value="PROKAR_LIPOPROTEIN"/>
    <property type="match status" value="1"/>
</dbReference>
<organism evidence="5 6">
    <name type="scientific">Subtercola boreus</name>
    <dbReference type="NCBI Taxonomy" id="120213"/>
    <lineage>
        <taxon>Bacteria</taxon>
        <taxon>Bacillati</taxon>
        <taxon>Actinomycetota</taxon>
        <taxon>Actinomycetes</taxon>
        <taxon>Micrococcales</taxon>
        <taxon>Microbacteriaceae</taxon>
        <taxon>Subtercola</taxon>
    </lineage>
</organism>
<evidence type="ECO:0000259" key="4">
    <source>
        <dbReference type="Pfam" id="PF14257"/>
    </source>
</evidence>
<dbReference type="EMBL" id="NBXE01000026">
    <property type="protein sequence ID" value="RFA26340.1"/>
    <property type="molecule type" value="Genomic_DNA"/>
</dbReference>
<reference evidence="5 6" key="1">
    <citation type="submission" date="2017-04" db="EMBL/GenBank/DDBJ databases">
        <title>Comparative genome analysis of Subtercola boreus.</title>
        <authorList>
            <person name="Cho Y.-J."/>
            <person name="Cho A."/>
            <person name="Kim O.-S."/>
            <person name="Lee J.-I."/>
        </authorList>
    </citation>
    <scope>NUCLEOTIDE SEQUENCE [LARGE SCALE GENOMIC DNA]</scope>
    <source>
        <strain evidence="5 6">P28004</strain>
    </source>
</reference>
<evidence type="ECO:0000256" key="3">
    <source>
        <dbReference type="SAM" id="SignalP"/>
    </source>
</evidence>
<name>A0A3E0WAN8_9MICO</name>
<feature type="region of interest" description="Disordered" evidence="1">
    <location>
        <begin position="296"/>
        <end position="315"/>
    </location>
</feature>
<accession>A0A3E0WAN8</accession>
<dbReference type="InterPro" id="IPR025645">
    <property type="entry name" value="DUF4349"/>
</dbReference>
<feature type="domain" description="DUF4349" evidence="4">
    <location>
        <begin position="72"/>
        <end position="283"/>
    </location>
</feature>